<dbReference type="PANTHER" id="PTHR33164">
    <property type="entry name" value="TRANSCRIPTIONAL REGULATOR, MARR FAMILY"/>
    <property type="match status" value="1"/>
</dbReference>
<dbReference type="Pfam" id="PF12802">
    <property type="entry name" value="MarR_2"/>
    <property type="match status" value="1"/>
</dbReference>
<evidence type="ECO:0000259" key="1">
    <source>
        <dbReference type="PROSITE" id="PS50995"/>
    </source>
</evidence>
<organism evidence="2 3">
    <name type="scientific">Lentzea albidocapillata</name>
    <dbReference type="NCBI Taxonomy" id="40571"/>
    <lineage>
        <taxon>Bacteria</taxon>
        <taxon>Bacillati</taxon>
        <taxon>Actinomycetota</taxon>
        <taxon>Actinomycetes</taxon>
        <taxon>Pseudonocardiales</taxon>
        <taxon>Pseudonocardiaceae</taxon>
        <taxon>Lentzea</taxon>
    </lineage>
</organism>
<dbReference type="AlphaFoldDB" id="A0A1W1ZZS0"/>
<accession>A0A1W1ZZS0</accession>
<keyword evidence="3" id="KW-1185">Reference proteome</keyword>
<dbReference type="InterPro" id="IPR039422">
    <property type="entry name" value="MarR/SlyA-like"/>
</dbReference>
<dbReference type="InterPro" id="IPR036390">
    <property type="entry name" value="WH_DNA-bd_sf"/>
</dbReference>
<name>A0A1W1ZZS0_9PSEU</name>
<dbReference type="InterPro" id="IPR000835">
    <property type="entry name" value="HTH_MarR-typ"/>
</dbReference>
<dbReference type="PROSITE" id="PS50995">
    <property type="entry name" value="HTH_MARR_2"/>
    <property type="match status" value="1"/>
</dbReference>
<dbReference type="GO" id="GO:0006950">
    <property type="term" value="P:response to stress"/>
    <property type="evidence" value="ECO:0007669"/>
    <property type="project" value="TreeGrafter"/>
</dbReference>
<protein>
    <submittedName>
        <fullName evidence="2">MarR family protein</fullName>
    </submittedName>
</protein>
<dbReference type="InterPro" id="IPR036388">
    <property type="entry name" value="WH-like_DNA-bd_sf"/>
</dbReference>
<proteinExistence type="predicted"/>
<dbReference type="GO" id="GO:0003700">
    <property type="term" value="F:DNA-binding transcription factor activity"/>
    <property type="evidence" value="ECO:0007669"/>
    <property type="project" value="InterPro"/>
</dbReference>
<reference evidence="3" key="1">
    <citation type="submission" date="2017-04" db="EMBL/GenBank/DDBJ databases">
        <authorList>
            <person name="Varghese N."/>
            <person name="Submissions S."/>
        </authorList>
    </citation>
    <scope>NUCLEOTIDE SEQUENCE [LARGE SCALE GENOMIC DNA]</scope>
    <source>
        <strain evidence="3">DSM 44073</strain>
    </source>
</reference>
<dbReference type="eggNOG" id="COG1846">
    <property type="taxonomic scope" value="Bacteria"/>
</dbReference>
<feature type="domain" description="HTH marR-type" evidence="1">
    <location>
        <begin position="1"/>
        <end position="100"/>
    </location>
</feature>
<evidence type="ECO:0000313" key="2">
    <source>
        <dbReference type="EMBL" id="SMC53712.1"/>
    </source>
</evidence>
<dbReference type="STRING" id="40571.SAMN05660733_00338"/>
<gene>
    <name evidence="2" type="ORF">SAMN05660733_00338</name>
</gene>
<dbReference type="PANTHER" id="PTHR33164:SF57">
    <property type="entry name" value="MARR-FAMILY TRANSCRIPTIONAL REGULATOR"/>
    <property type="match status" value="1"/>
</dbReference>
<sequence length="115" mass="12508">MLNLVHESSGEMTVGGLAGGMGVAQPVASRTVAACIADGLLRRAASQADGRRTVLELTGAGEAERRRFASEQRETFELITTAWTAAERDQFARFLIRYSQDSSNWPSRRTSSDSE</sequence>
<dbReference type="Proteomes" id="UP000192840">
    <property type="component" value="Unassembled WGS sequence"/>
</dbReference>
<dbReference type="Gene3D" id="1.10.10.10">
    <property type="entry name" value="Winged helix-like DNA-binding domain superfamily/Winged helix DNA-binding domain"/>
    <property type="match status" value="1"/>
</dbReference>
<dbReference type="SUPFAM" id="SSF46785">
    <property type="entry name" value="Winged helix' DNA-binding domain"/>
    <property type="match status" value="1"/>
</dbReference>
<dbReference type="EMBL" id="FWYC01000003">
    <property type="protein sequence ID" value="SMC53712.1"/>
    <property type="molecule type" value="Genomic_DNA"/>
</dbReference>
<dbReference type="RefSeq" id="WP_245815851.1">
    <property type="nucleotide sequence ID" value="NZ_FWYC01000003.1"/>
</dbReference>
<evidence type="ECO:0000313" key="3">
    <source>
        <dbReference type="Proteomes" id="UP000192840"/>
    </source>
</evidence>